<accession>A0ABZ2L8S1</accession>
<keyword evidence="2" id="KW-1185">Reference proteome</keyword>
<name>A0ABZ2L8S1_9BACT</name>
<sequence>MTGWFACLPDQPAVVDGPSDADAGLCATGVAFPSAFEAPHRVFSMPLGVDRRGASLSHDELTIYFGNSTTSSGILYPSRIHTAIRPRRSELFVNSEEWDVNRLAGQDFPRFSDDGKTVVFAGITENGGYPHLFFSSNSGAPKPLALNLDGGQFELNPFLRMRTNGTGELYFAQCTNGSVDNCDSDSTDQGSRDLFRVSIRNPNLGSTDAFSDAEALTEINTRLENEYTPVVSSDGLEIFFGRSGKIFRAWRNPGERQFHDVEAAEGLLAVGRAPNWLSPDNCRLYFQSSETQTTPGIVDIWVAERKPPTN</sequence>
<dbReference type="Pfam" id="PF07676">
    <property type="entry name" value="PD40"/>
    <property type="match status" value="1"/>
</dbReference>
<proteinExistence type="predicted"/>
<organism evidence="1 2">
    <name type="scientific">Pendulispora rubella</name>
    <dbReference type="NCBI Taxonomy" id="2741070"/>
    <lineage>
        <taxon>Bacteria</taxon>
        <taxon>Pseudomonadati</taxon>
        <taxon>Myxococcota</taxon>
        <taxon>Myxococcia</taxon>
        <taxon>Myxococcales</taxon>
        <taxon>Sorangiineae</taxon>
        <taxon>Pendulisporaceae</taxon>
        <taxon>Pendulispora</taxon>
    </lineage>
</organism>
<dbReference type="EMBL" id="CP089983">
    <property type="protein sequence ID" value="WXB07327.1"/>
    <property type="molecule type" value="Genomic_DNA"/>
</dbReference>
<protein>
    <submittedName>
        <fullName evidence="1">Uncharacterized protein</fullName>
    </submittedName>
</protein>
<evidence type="ECO:0000313" key="2">
    <source>
        <dbReference type="Proteomes" id="UP001374803"/>
    </source>
</evidence>
<dbReference type="SUPFAM" id="SSF69304">
    <property type="entry name" value="Tricorn protease N-terminal domain"/>
    <property type="match status" value="1"/>
</dbReference>
<reference evidence="1" key="1">
    <citation type="submission" date="2021-12" db="EMBL/GenBank/DDBJ databases">
        <title>Discovery of the Pendulisporaceae a myxobacterial family with distinct sporulation behavior and unique specialized metabolism.</title>
        <authorList>
            <person name="Garcia R."/>
            <person name="Popoff A."/>
            <person name="Bader C.D."/>
            <person name="Loehr J."/>
            <person name="Walesch S."/>
            <person name="Walt C."/>
            <person name="Boldt J."/>
            <person name="Bunk B."/>
            <person name="Haeckl F.J.F.P.J."/>
            <person name="Gunesch A.P."/>
            <person name="Birkelbach J."/>
            <person name="Nuebel U."/>
            <person name="Pietschmann T."/>
            <person name="Bach T."/>
            <person name="Mueller R."/>
        </authorList>
    </citation>
    <scope>NUCLEOTIDE SEQUENCE</scope>
    <source>
        <strain evidence="1">MSr11367</strain>
    </source>
</reference>
<gene>
    <name evidence="1" type="ORF">LVJ94_08765</name>
</gene>
<dbReference type="RefSeq" id="WP_394836986.1">
    <property type="nucleotide sequence ID" value="NZ_CP089929.1"/>
</dbReference>
<dbReference type="InterPro" id="IPR011659">
    <property type="entry name" value="WD40"/>
</dbReference>
<dbReference type="Proteomes" id="UP001374803">
    <property type="component" value="Chromosome"/>
</dbReference>
<evidence type="ECO:0000313" key="1">
    <source>
        <dbReference type="EMBL" id="WXB07327.1"/>
    </source>
</evidence>